<feature type="compositionally biased region" description="Basic and acidic residues" evidence="1">
    <location>
        <begin position="272"/>
        <end position="286"/>
    </location>
</feature>
<feature type="compositionally biased region" description="Low complexity" evidence="1">
    <location>
        <begin position="405"/>
        <end position="414"/>
    </location>
</feature>
<feature type="compositionally biased region" description="Basic and acidic residues" evidence="1">
    <location>
        <begin position="743"/>
        <end position="759"/>
    </location>
</feature>
<keyword evidence="3" id="KW-1185">Reference proteome</keyword>
<dbReference type="Proteomes" id="UP000054350">
    <property type="component" value="Unassembled WGS sequence"/>
</dbReference>
<dbReference type="Gene3D" id="3.80.10.10">
    <property type="entry name" value="Ribonuclease Inhibitor"/>
    <property type="match status" value="1"/>
</dbReference>
<feature type="compositionally biased region" description="Low complexity" evidence="1">
    <location>
        <begin position="287"/>
        <end position="298"/>
    </location>
</feature>
<dbReference type="STRING" id="578462.A0A0L0SQU9"/>
<dbReference type="OMA" id="AMERTTW"/>
<feature type="compositionally biased region" description="Polar residues" evidence="1">
    <location>
        <begin position="205"/>
        <end position="218"/>
    </location>
</feature>
<dbReference type="SUPFAM" id="SSF52047">
    <property type="entry name" value="RNI-like"/>
    <property type="match status" value="1"/>
</dbReference>
<feature type="region of interest" description="Disordered" evidence="1">
    <location>
        <begin position="393"/>
        <end position="414"/>
    </location>
</feature>
<feature type="compositionally biased region" description="Low complexity" evidence="1">
    <location>
        <begin position="330"/>
        <end position="345"/>
    </location>
</feature>
<gene>
    <name evidence="2" type="ORF">AMAG_10209</name>
</gene>
<feature type="compositionally biased region" description="Low complexity" evidence="1">
    <location>
        <begin position="13"/>
        <end position="47"/>
    </location>
</feature>
<feature type="region of interest" description="Disordered" evidence="1">
    <location>
        <begin position="271"/>
        <end position="298"/>
    </location>
</feature>
<feature type="region of interest" description="Disordered" evidence="1">
    <location>
        <begin position="727"/>
        <end position="759"/>
    </location>
</feature>
<protein>
    <submittedName>
        <fullName evidence="2">Uncharacterized protein</fullName>
    </submittedName>
</protein>
<evidence type="ECO:0000256" key="1">
    <source>
        <dbReference type="SAM" id="MobiDB-lite"/>
    </source>
</evidence>
<feature type="compositionally biased region" description="Basic and acidic residues" evidence="1">
    <location>
        <begin position="346"/>
        <end position="355"/>
    </location>
</feature>
<organism evidence="2 3">
    <name type="scientific">Allomyces macrogynus (strain ATCC 38327)</name>
    <name type="common">Allomyces javanicus var. macrogynus</name>
    <dbReference type="NCBI Taxonomy" id="578462"/>
    <lineage>
        <taxon>Eukaryota</taxon>
        <taxon>Fungi</taxon>
        <taxon>Fungi incertae sedis</taxon>
        <taxon>Blastocladiomycota</taxon>
        <taxon>Blastocladiomycetes</taxon>
        <taxon>Blastocladiales</taxon>
        <taxon>Blastocladiaceae</taxon>
        <taxon>Allomyces</taxon>
    </lineage>
</organism>
<reference evidence="2 3" key="1">
    <citation type="submission" date="2009-11" db="EMBL/GenBank/DDBJ databases">
        <title>Annotation of Allomyces macrogynus ATCC 38327.</title>
        <authorList>
            <consortium name="The Broad Institute Genome Sequencing Platform"/>
            <person name="Russ C."/>
            <person name="Cuomo C."/>
            <person name="Burger G."/>
            <person name="Gray M.W."/>
            <person name="Holland P.W.H."/>
            <person name="King N."/>
            <person name="Lang F.B.F."/>
            <person name="Roger A.J."/>
            <person name="Ruiz-Trillo I."/>
            <person name="Young S.K."/>
            <person name="Zeng Q."/>
            <person name="Gargeya S."/>
            <person name="Fitzgerald M."/>
            <person name="Haas B."/>
            <person name="Abouelleil A."/>
            <person name="Alvarado L."/>
            <person name="Arachchi H.M."/>
            <person name="Berlin A."/>
            <person name="Chapman S.B."/>
            <person name="Gearin G."/>
            <person name="Goldberg J."/>
            <person name="Griggs A."/>
            <person name="Gujja S."/>
            <person name="Hansen M."/>
            <person name="Heiman D."/>
            <person name="Howarth C."/>
            <person name="Larimer J."/>
            <person name="Lui A."/>
            <person name="MacDonald P.J.P."/>
            <person name="McCowen C."/>
            <person name="Montmayeur A."/>
            <person name="Murphy C."/>
            <person name="Neiman D."/>
            <person name="Pearson M."/>
            <person name="Priest M."/>
            <person name="Roberts A."/>
            <person name="Saif S."/>
            <person name="Shea T."/>
            <person name="Sisk P."/>
            <person name="Stolte C."/>
            <person name="Sykes S."/>
            <person name="Wortman J."/>
            <person name="Nusbaum C."/>
            <person name="Birren B."/>
        </authorList>
    </citation>
    <scope>NUCLEOTIDE SEQUENCE [LARGE SCALE GENOMIC DNA]</scope>
    <source>
        <strain evidence="2 3">ATCC 38327</strain>
    </source>
</reference>
<feature type="region of interest" description="Disordered" evidence="1">
    <location>
        <begin position="1053"/>
        <end position="1132"/>
    </location>
</feature>
<proteinExistence type="predicted"/>
<dbReference type="EMBL" id="GG745345">
    <property type="protein sequence ID" value="KNE64876.1"/>
    <property type="molecule type" value="Genomic_DNA"/>
</dbReference>
<name>A0A0L0SQU9_ALLM3</name>
<feature type="compositionally biased region" description="Low complexity" evidence="1">
    <location>
        <begin position="57"/>
        <end position="116"/>
    </location>
</feature>
<feature type="region of interest" description="Disordered" evidence="1">
    <location>
        <begin position="428"/>
        <end position="463"/>
    </location>
</feature>
<feature type="region of interest" description="Disordered" evidence="1">
    <location>
        <begin position="1"/>
        <end position="242"/>
    </location>
</feature>
<accession>A0A0L0SQU9</accession>
<reference evidence="3" key="2">
    <citation type="submission" date="2009-11" db="EMBL/GenBank/DDBJ databases">
        <title>The Genome Sequence of Allomyces macrogynus strain ATCC 38327.</title>
        <authorList>
            <consortium name="The Broad Institute Genome Sequencing Platform"/>
            <person name="Russ C."/>
            <person name="Cuomo C."/>
            <person name="Shea T."/>
            <person name="Young S.K."/>
            <person name="Zeng Q."/>
            <person name="Koehrsen M."/>
            <person name="Haas B."/>
            <person name="Borodovsky M."/>
            <person name="Guigo R."/>
            <person name="Alvarado L."/>
            <person name="Berlin A."/>
            <person name="Borenstein D."/>
            <person name="Chen Z."/>
            <person name="Engels R."/>
            <person name="Freedman E."/>
            <person name="Gellesch M."/>
            <person name="Goldberg J."/>
            <person name="Griggs A."/>
            <person name="Gujja S."/>
            <person name="Heiman D."/>
            <person name="Hepburn T."/>
            <person name="Howarth C."/>
            <person name="Jen D."/>
            <person name="Larson L."/>
            <person name="Lewis B."/>
            <person name="Mehta T."/>
            <person name="Park D."/>
            <person name="Pearson M."/>
            <person name="Roberts A."/>
            <person name="Saif S."/>
            <person name="Shenoy N."/>
            <person name="Sisk P."/>
            <person name="Stolte C."/>
            <person name="Sykes S."/>
            <person name="Walk T."/>
            <person name="White J."/>
            <person name="Yandava C."/>
            <person name="Burger G."/>
            <person name="Gray M.W."/>
            <person name="Holland P.W.H."/>
            <person name="King N."/>
            <person name="Lang F.B.F."/>
            <person name="Roger A.J."/>
            <person name="Ruiz-Trillo I."/>
            <person name="Lander E."/>
            <person name="Nusbaum C."/>
        </authorList>
    </citation>
    <scope>NUCLEOTIDE SEQUENCE [LARGE SCALE GENOMIC DNA]</scope>
    <source>
        <strain evidence="3">ATCC 38327</strain>
    </source>
</reference>
<dbReference type="InterPro" id="IPR032675">
    <property type="entry name" value="LRR_dom_sf"/>
</dbReference>
<evidence type="ECO:0000313" key="3">
    <source>
        <dbReference type="Proteomes" id="UP000054350"/>
    </source>
</evidence>
<feature type="region of interest" description="Disordered" evidence="1">
    <location>
        <begin position="314"/>
        <end position="374"/>
    </location>
</feature>
<dbReference type="VEuPathDB" id="FungiDB:AMAG_10209"/>
<feature type="compositionally biased region" description="Low complexity" evidence="1">
    <location>
        <begin position="150"/>
        <end position="186"/>
    </location>
</feature>
<sequence length="1593" mass="163280">MSFAPRTPPGGRKTAAAKPTPAAGSRTKTTAGSSTGPPGTAKPATSATKDKDKDAKLTTTKPATTAAKKPAASTTRTTTTRPAASAASKPAASKTTTSAASKPASSGTKSSTATKTHTNAGRPASSTKPHAGATATAKPGSPARHHRAGTPTPARTPSRTSTPPVRTATPPARSATATPPARTPSRLSRRDSSTSASDIEESVARLSTPSASVSRATTPVSAVESAEEEESEEEIPAVPALETVTEGVVLDVRAEEKENVPVVVVAPAVEGHASRDAGHADVKGDATDAPNAPAAAPTPAVHVAQVLEPVTPSIPEPAVAPAKDKDKSRAVVPESVPEVVVVTAAPKEDAPKQDATKGVTKAPEPVPEPVDVAPAAPVDPVVTAAPIAAPVVETKSQEPEPEPKPVVAETKPASVPAAPAARVLAPEPEKAKVQPAQAKVEPLQPSTPANIEPAEVPAPVKDDKSMPPVFKAVEPELPVPAEIVAASVAPVAPFVIAHHDAEPAVVAPAASVAEKNAEAPAAVAAVAPTPSAARAQGGAGCGPRKAVEEPAAVVMTVEKPVEVAQPAEKPVEVSKEPTPVVVAKPVESPAPVKVVAEPVKKAAEEPAVVAKAVEQPAAVAEKPVATVKAVEEPIAVVKAVEKPVAVTKPAEEPVASPAAVKEPVVPVKAVEKPVPAVVAEKPEVAAASAPAPVAAEPKALTALALFSHVQALTNCAVPFSQVPVEAGKKPQVDPVPVPSAHVEPPKVEQPRAEPVQVEKPRAAPAVKPVPVVVEPVALPLPAPAVEAAAPRAKPIEEPRVVAAAPTPAKPAALPTYEEATATLTVVEAEPAATASSATSVRDSFRELALADPVVEKAPVHAPVPAVIDPVVVAPVRVAPAAFELEKDHVSAPAKVVEVSPVVAAPVATPIAPAIAVKDIAVEPVQESVPELPAEPVVVKEVKEHQAEVQVVEKAVIVEPAVAVVVSAVPAVAAAPAAAATAVEPVTKLVETVPAPVAVSIAEVQAAVIDSKKAAEAEPEIVLPAELPAPVVTPPRDLPREPVARPLSLVETTVSEDMPSATLKPAPTTSSVSIEEEEERARAPPTSSWAAFIAATSSTTPESDPVRITPAHPDSGLALADSDQERSPSHLTDSVHAATTDNYSMAVSATDEAHDLGDASAWPDHTSQYMRPGVPVPSVPRAPGQTAAQVLANSCNIVARIIAQIDDERNKASIRRHRLRTVIAPVSKLWTAVAKKRAQTIMVVSVPHPQVLAEVVTRADELREGVDTTHQEWGAPRHKKPWQDVPLPLSPTFANYARGLRHLELHDVQLGDMELRILANNIDSLVHLALHECVVSVDRGAAEFTALLRANRDTLRALHMVSSRLPVLLDDALLPRWSQACGRLEYLYLSFSHPGLPSSPGGANGAWGWGAHVPGTPSGNSGMANGHLEDFSDVRSVRSFSGAIGGSVAPAPSVASTAVTARHMLQRSSSMRSVPAAFASSSRPTSTALSSVASFNGFTSSSSSMQAAATVGMAPVRRNSLGSAILTPAGLQALAANCPGLSSLTIDVPAAKYLSLDDLTAAMYQMRGLRYLALGTTPLRVRLSAVNPDVLQPR</sequence>
<evidence type="ECO:0000313" key="2">
    <source>
        <dbReference type="EMBL" id="KNE64876.1"/>
    </source>
</evidence>
<feature type="compositionally biased region" description="Acidic residues" evidence="1">
    <location>
        <begin position="225"/>
        <end position="235"/>
    </location>
</feature>